<evidence type="ECO:0000313" key="2">
    <source>
        <dbReference type="Proteomes" id="UP000255139"/>
    </source>
</evidence>
<dbReference type="Proteomes" id="UP000255139">
    <property type="component" value="Unassembled WGS sequence"/>
</dbReference>
<reference evidence="1 2" key="1">
    <citation type="submission" date="2018-06" db="EMBL/GenBank/DDBJ databases">
        <authorList>
            <consortium name="Pathogen Informatics"/>
            <person name="Doyle S."/>
        </authorList>
    </citation>
    <scope>NUCLEOTIDE SEQUENCE [LARGE SCALE GENOMIC DNA]</scope>
    <source>
        <strain evidence="1 2">NCTC12714</strain>
    </source>
</reference>
<sequence>MLTPLSSSDILHIFNSIKSKHRKIFTNYFFNAKQDLFLYHLDSASCIFLQRVEDFYRLYFIGDKKEYVEDLLSKLELPFRVILENLGRDDSAIMALSPKVWHYETTYIKMQKKLSASIDIDVHNLDIDMSLCANSFYYTNLFEEIKLLDANLSLGIDSVSCIFAQKIYSLIRLDFNKYFDYLPSKQSLQKHINCSHILVCSKSINKATSPKDSNIKSNVIFDKLIIGYLLFIPKGSSAYLNLISNYGSKASLVPLWHFFYRYLSKLHIRSLHLWCDIQNQRAMRMYAIEGFVPSGLKNIIYSKNLFAEKILSWSKEPSFSSVDNSTASANIKIPNKANIFSNANSIYNIHALSPNLSINLSLSNSNSNVISSNASLALVWKSYRKYMGGGGNPANFYKSLFISIIVEFCLLQFYYKLYLQSFITTNLSYILATSYAHFIVNQDLFISQISSHARNFA</sequence>
<organism evidence="1 2">
    <name type="scientific">Helicobacter muridarum</name>
    <dbReference type="NCBI Taxonomy" id="216"/>
    <lineage>
        <taxon>Bacteria</taxon>
        <taxon>Pseudomonadati</taxon>
        <taxon>Campylobacterota</taxon>
        <taxon>Epsilonproteobacteria</taxon>
        <taxon>Campylobacterales</taxon>
        <taxon>Helicobacteraceae</taxon>
        <taxon>Helicobacter</taxon>
    </lineage>
</organism>
<keyword evidence="2" id="KW-1185">Reference proteome</keyword>
<accession>A0A377PWF8</accession>
<evidence type="ECO:0000313" key="1">
    <source>
        <dbReference type="EMBL" id="STQ86975.1"/>
    </source>
</evidence>
<dbReference type="EMBL" id="UGJE01000002">
    <property type="protein sequence ID" value="STQ86975.1"/>
    <property type="molecule type" value="Genomic_DNA"/>
</dbReference>
<gene>
    <name evidence="1" type="ORF">NCTC12714_01786</name>
</gene>
<protein>
    <submittedName>
        <fullName evidence="1">Uncharacterized protein</fullName>
    </submittedName>
</protein>
<dbReference type="AlphaFoldDB" id="A0A377PWF8"/>
<name>A0A377PWF8_9HELI</name>
<proteinExistence type="predicted"/>
<dbReference type="RefSeq" id="WP_104717608.1">
    <property type="nucleotide sequence ID" value="NZ_FZML01000009.1"/>
</dbReference>